<sequence>MVWVDDSVIEKAGRFLWTSGRVLEQRRFEFLFGDATAPAGVLTALDAYRAPDGGYAYGLEPDVRGPASQPISLIAALEVLEETGALPGRADVICDWLVGHTAADGGVPAVLPTLRPYPRPPWVPIPDEPAGALLPTAPIAASLLRAGVEHPWLDRAVDFCRHAVEGLRQTHPYEVEAVVAFLDTAPDRTWATRQAVRLGELVREQRLVLLDPEHPEAAVLAPGYAPGEYHLPHDYAPRPDSLARAWFTDTEMERGLRHLAAEQREDGGWPIRWAKWSPTTEAEARPAVTLAALLALRAYHHLSDRATG</sequence>
<comment type="caution">
    <text evidence="1">The sequence shown here is derived from an EMBL/GenBank/DDBJ whole genome shotgun (WGS) entry which is preliminary data.</text>
</comment>
<name>A0ABP5XD11_9ACTN</name>
<evidence type="ECO:0000313" key="2">
    <source>
        <dbReference type="Proteomes" id="UP001501638"/>
    </source>
</evidence>
<dbReference type="EMBL" id="BAAASZ010000027">
    <property type="protein sequence ID" value="GAA2452665.1"/>
    <property type="molecule type" value="Genomic_DNA"/>
</dbReference>
<dbReference type="SUPFAM" id="SSF48239">
    <property type="entry name" value="Terpenoid cyclases/Protein prenyltransferases"/>
    <property type="match status" value="1"/>
</dbReference>
<proteinExistence type="predicted"/>
<dbReference type="InterPro" id="IPR008930">
    <property type="entry name" value="Terpenoid_cyclase/PrenylTrfase"/>
</dbReference>
<evidence type="ECO:0000313" key="1">
    <source>
        <dbReference type="EMBL" id="GAA2452665.1"/>
    </source>
</evidence>
<accession>A0ABP5XD11</accession>
<organism evidence="1 2">
    <name type="scientific">Streptomyces macrosporus</name>
    <dbReference type="NCBI Taxonomy" id="44032"/>
    <lineage>
        <taxon>Bacteria</taxon>
        <taxon>Bacillati</taxon>
        <taxon>Actinomycetota</taxon>
        <taxon>Actinomycetes</taxon>
        <taxon>Kitasatosporales</taxon>
        <taxon>Streptomycetaceae</taxon>
        <taxon>Streptomyces</taxon>
    </lineage>
</organism>
<reference evidence="2" key="1">
    <citation type="journal article" date="2019" name="Int. J. Syst. Evol. Microbiol.">
        <title>The Global Catalogue of Microorganisms (GCM) 10K type strain sequencing project: providing services to taxonomists for standard genome sequencing and annotation.</title>
        <authorList>
            <consortium name="The Broad Institute Genomics Platform"/>
            <consortium name="The Broad Institute Genome Sequencing Center for Infectious Disease"/>
            <person name="Wu L."/>
            <person name="Ma J."/>
        </authorList>
    </citation>
    <scope>NUCLEOTIDE SEQUENCE [LARGE SCALE GENOMIC DNA]</scope>
    <source>
        <strain evidence="2">JCM 6305</strain>
    </source>
</reference>
<gene>
    <name evidence="1" type="ORF">GCM10010405_40530</name>
</gene>
<dbReference type="RefSeq" id="WP_344325352.1">
    <property type="nucleotide sequence ID" value="NZ_BAAASZ010000027.1"/>
</dbReference>
<keyword evidence="2" id="KW-1185">Reference proteome</keyword>
<dbReference type="Proteomes" id="UP001501638">
    <property type="component" value="Unassembled WGS sequence"/>
</dbReference>
<protein>
    <submittedName>
        <fullName evidence="1">Uncharacterized protein</fullName>
    </submittedName>
</protein>